<reference evidence="1 2" key="1">
    <citation type="submission" date="2023-05" db="EMBL/GenBank/DDBJ databases">
        <title>B98-5 Cell Line De Novo Hybrid Assembly: An Optical Mapping Approach.</title>
        <authorList>
            <person name="Kananen K."/>
            <person name="Auerbach J.A."/>
            <person name="Kautto E."/>
            <person name="Blachly J.S."/>
        </authorList>
    </citation>
    <scope>NUCLEOTIDE SEQUENCE [LARGE SCALE GENOMIC DNA]</scope>
    <source>
        <strain evidence="1">B95-8</strain>
        <tissue evidence="1">Cell line</tissue>
    </source>
</reference>
<comment type="caution">
    <text evidence="1">The sequence shown here is derived from an EMBL/GenBank/DDBJ whole genome shotgun (WGS) entry which is preliminary data.</text>
</comment>
<evidence type="ECO:0000313" key="1">
    <source>
        <dbReference type="EMBL" id="KAK2115114.1"/>
    </source>
</evidence>
<proteinExistence type="predicted"/>
<dbReference type="Proteomes" id="UP001266305">
    <property type="component" value="Unassembled WGS sequence"/>
</dbReference>
<dbReference type="EMBL" id="JASSZA010000003">
    <property type="protein sequence ID" value="KAK2115114.1"/>
    <property type="molecule type" value="Genomic_DNA"/>
</dbReference>
<organism evidence="1 2">
    <name type="scientific">Saguinus oedipus</name>
    <name type="common">Cotton-top tamarin</name>
    <name type="synonym">Oedipomidas oedipus</name>
    <dbReference type="NCBI Taxonomy" id="9490"/>
    <lineage>
        <taxon>Eukaryota</taxon>
        <taxon>Metazoa</taxon>
        <taxon>Chordata</taxon>
        <taxon>Craniata</taxon>
        <taxon>Vertebrata</taxon>
        <taxon>Euteleostomi</taxon>
        <taxon>Mammalia</taxon>
        <taxon>Eutheria</taxon>
        <taxon>Euarchontoglires</taxon>
        <taxon>Primates</taxon>
        <taxon>Haplorrhini</taxon>
        <taxon>Platyrrhini</taxon>
        <taxon>Cebidae</taxon>
        <taxon>Callitrichinae</taxon>
        <taxon>Saguinus</taxon>
    </lineage>
</organism>
<keyword evidence="2" id="KW-1185">Reference proteome</keyword>
<evidence type="ECO:0000313" key="2">
    <source>
        <dbReference type="Proteomes" id="UP001266305"/>
    </source>
</evidence>
<accession>A0ABQ9W0G9</accession>
<sequence length="93" mass="10220">MVLDTIQWFTTRGYVAGVWADTVEKATSVAAPKLVNRAGAMEGQSMEELLAKVKQDEAEKLQCITVLKELELEFNLGYLLASDQNPTTGLRCA</sequence>
<protein>
    <submittedName>
        <fullName evidence="1">Uncharacterized protein</fullName>
    </submittedName>
</protein>
<name>A0ABQ9W0G9_SAGOE</name>
<gene>
    <name evidence="1" type="ORF">P7K49_005740</name>
</gene>